<gene>
    <name evidence="7" type="ORF">CAL26_21195</name>
</gene>
<dbReference type="EMBL" id="NEVJ01000003">
    <property type="protein sequence ID" value="OZI20073.1"/>
    <property type="molecule type" value="Genomic_DNA"/>
</dbReference>
<comment type="caution">
    <text evidence="7">The sequence shown here is derived from an EMBL/GenBank/DDBJ whole genome shotgun (WGS) entry which is preliminary data.</text>
</comment>
<dbReference type="Gene3D" id="3.30.420.10">
    <property type="entry name" value="Ribonuclease H-like superfamily/Ribonuclease H"/>
    <property type="match status" value="1"/>
</dbReference>
<dbReference type="PANTHER" id="PTHR10133">
    <property type="entry name" value="DNA POLYMERASE I"/>
    <property type="match status" value="1"/>
</dbReference>
<dbReference type="SUPFAM" id="SSF56672">
    <property type="entry name" value="DNA/RNA polymerases"/>
    <property type="match status" value="1"/>
</dbReference>
<dbReference type="PRINTS" id="PR00868">
    <property type="entry name" value="DNAPOLI"/>
</dbReference>
<evidence type="ECO:0000313" key="8">
    <source>
        <dbReference type="Proteomes" id="UP000216857"/>
    </source>
</evidence>
<dbReference type="GO" id="GO:0003677">
    <property type="term" value="F:DNA binding"/>
    <property type="evidence" value="ECO:0007669"/>
    <property type="project" value="InterPro"/>
</dbReference>
<dbReference type="PANTHER" id="PTHR10133:SF27">
    <property type="entry name" value="DNA POLYMERASE NU"/>
    <property type="match status" value="1"/>
</dbReference>
<dbReference type="OrthoDB" id="9018984at2"/>
<dbReference type="Gene3D" id="3.30.70.370">
    <property type="match status" value="1"/>
</dbReference>
<dbReference type="AlphaFoldDB" id="A0A261R6U3"/>
<protein>
    <recommendedName>
        <fullName evidence="3">DNA-directed DNA polymerase</fullName>
        <ecNumber evidence="3">2.7.7.7</ecNumber>
    </recommendedName>
</protein>
<accession>A0A261R6U3</accession>
<dbReference type="InterPro" id="IPR002298">
    <property type="entry name" value="DNA_polymerase_A"/>
</dbReference>
<sequence length="849" mass="96265">MGRRCRRLRQLRRQYGTLQRRRGRYGRSLSGTPYRVWDLETSTKTEFKRKANPFSAENYIVCQGWQVGNLSKEMKGGVTPSDYFPDGDDQESRVAACKALPQDWFTKHLQGTKLLVGQNIKFDLLYALANPNSRPEHNLQAWMDYINAGGMIWDIQLAEYLLAGMEQSSHMLSLDEIAPAYGGNVKLDEVKALWDSGVDTIDIPEDLLLRYLAGRETEQGFEEGDIGNTERVFRGQWLRAKQSGQLRSILLNMGALVFTIECERNGMHVDKQLGLELAEKLAKKLAEATLQLETFLPEGLPFEFNWNSRFHKSALIFGGTVKYDAPALVLGEDGNRTYYQKKELHALLNSPELPSWPLDKVLADMAQGKAWNVQRYAGGRNKGEIKTKQVTVPDIERGPKTRIEPHYYTFEGFTKPDPAWEGADKGVYSTASEVMDILTQNTDVPFLKTLGQVVKLTKDLGTYFITTDEDGNQKGMLTLVQLDSIIHHMLNHTSTVTARLSSSNPNLQNIPKGQKSEAKTVFKSRFGKDGVIIQSDFSSLEVYVQAILTRCAQLIADLKAGVDMHVMRLSVKEGMEYDEVYRLCKGKDVEPELQKDWDYKRTGAKVFSFQRAYGAGVKKIAQSTKMAEADVQALADAENARYPEIEPYFEDKAKEIRKSRVPTGLTVQHPEIPGLNIQLGKGYSVTPDGKRYCYREHPAPKWLIERGRERSGFMPTEIKNYEVQGTGGEWAKAAMWLSVRAFYHFRNFDGKGLLVNQVHDAEYADAHKSVRSKVAALLHVCMEEASTFIEWWFKWELPLGVPSDTVWGSSMAEEKEIETANFDKAVQALRPWVRKRFIGKHIPSYERSL</sequence>
<dbReference type="GO" id="GO:0006302">
    <property type="term" value="P:double-strand break repair"/>
    <property type="evidence" value="ECO:0007669"/>
    <property type="project" value="TreeGrafter"/>
</dbReference>
<name>A0A261R6U3_9BORD</name>
<evidence type="ECO:0000259" key="6">
    <source>
        <dbReference type="SMART" id="SM00482"/>
    </source>
</evidence>
<comment type="subunit">
    <text evidence="2">Single-chain monomer with multiple functions.</text>
</comment>
<proteinExistence type="inferred from homology"/>
<dbReference type="SMART" id="SM00482">
    <property type="entry name" value="POLAc"/>
    <property type="match status" value="1"/>
</dbReference>
<evidence type="ECO:0000256" key="4">
    <source>
        <dbReference type="ARBA" id="ARBA00022705"/>
    </source>
</evidence>
<dbReference type="InterPro" id="IPR043502">
    <property type="entry name" value="DNA/RNA_pol_sf"/>
</dbReference>
<organism evidence="7 8">
    <name type="scientific">Bordetella genomosp. 9</name>
    <dbReference type="NCBI Taxonomy" id="1416803"/>
    <lineage>
        <taxon>Bacteria</taxon>
        <taxon>Pseudomonadati</taxon>
        <taxon>Pseudomonadota</taxon>
        <taxon>Betaproteobacteria</taxon>
        <taxon>Burkholderiales</taxon>
        <taxon>Alcaligenaceae</taxon>
        <taxon>Bordetella</taxon>
    </lineage>
</organism>
<dbReference type="Proteomes" id="UP000216857">
    <property type="component" value="Unassembled WGS sequence"/>
</dbReference>
<evidence type="ECO:0000256" key="5">
    <source>
        <dbReference type="ARBA" id="ARBA00049244"/>
    </source>
</evidence>
<dbReference type="InterPro" id="IPR001098">
    <property type="entry name" value="DNA-dir_DNA_pol_A_palm_dom"/>
</dbReference>
<comment type="similarity">
    <text evidence="1">Belongs to the DNA polymerase type-A family.</text>
</comment>
<evidence type="ECO:0000256" key="1">
    <source>
        <dbReference type="ARBA" id="ARBA00007705"/>
    </source>
</evidence>
<reference evidence="7" key="1">
    <citation type="submission" date="2017-05" db="EMBL/GenBank/DDBJ databases">
        <title>Complete and WGS of Bordetella genogroups.</title>
        <authorList>
            <person name="Spilker T."/>
            <person name="Lipuma J."/>
        </authorList>
    </citation>
    <scope>NUCLEOTIDE SEQUENCE</scope>
    <source>
        <strain evidence="7">AU21707</strain>
    </source>
</reference>
<dbReference type="GO" id="GO:0003887">
    <property type="term" value="F:DNA-directed DNA polymerase activity"/>
    <property type="evidence" value="ECO:0007669"/>
    <property type="project" value="UniProtKB-EC"/>
</dbReference>
<dbReference type="GO" id="GO:0006261">
    <property type="term" value="P:DNA-templated DNA replication"/>
    <property type="evidence" value="ECO:0007669"/>
    <property type="project" value="InterPro"/>
</dbReference>
<comment type="catalytic activity">
    <reaction evidence="5">
        <text>DNA(n) + a 2'-deoxyribonucleoside 5'-triphosphate = DNA(n+1) + diphosphate</text>
        <dbReference type="Rhea" id="RHEA:22508"/>
        <dbReference type="Rhea" id="RHEA-COMP:17339"/>
        <dbReference type="Rhea" id="RHEA-COMP:17340"/>
        <dbReference type="ChEBI" id="CHEBI:33019"/>
        <dbReference type="ChEBI" id="CHEBI:61560"/>
        <dbReference type="ChEBI" id="CHEBI:173112"/>
        <dbReference type="EC" id="2.7.7.7"/>
    </reaction>
</comment>
<dbReference type="Gene3D" id="1.10.150.20">
    <property type="entry name" value="5' to 3' exonuclease, C-terminal subdomain"/>
    <property type="match status" value="1"/>
</dbReference>
<dbReference type="Pfam" id="PF00476">
    <property type="entry name" value="DNA_pol_A"/>
    <property type="match status" value="1"/>
</dbReference>
<keyword evidence="8" id="KW-1185">Reference proteome</keyword>
<evidence type="ECO:0000256" key="2">
    <source>
        <dbReference type="ARBA" id="ARBA00011541"/>
    </source>
</evidence>
<dbReference type="EC" id="2.7.7.7" evidence="3"/>
<dbReference type="InterPro" id="IPR036397">
    <property type="entry name" value="RNaseH_sf"/>
</dbReference>
<feature type="domain" description="DNA-directed DNA polymerase family A palm" evidence="6">
    <location>
        <begin position="515"/>
        <end position="767"/>
    </location>
</feature>
<keyword evidence="4" id="KW-0235">DNA replication</keyword>
<evidence type="ECO:0000256" key="3">
    <source>
        <dbReference type="ARBA" id="ARBA00012417"/>
    </source>
</evidence>
<evidence type="ECO:0000313" key="7">
    <source>
        <dbReference type="EMBL" id="OZI20073.1"/>
    </source>
</evidence>